<feature type="compositionally biased region" description="Basic and acidic residues" evidence="6">
    <location>
        <begin position="19"/>
        <end position="33"/>
    </location>
</feature>
<accession>A0A5M6D3X8</accession>
<dbReference type="EMBL" id="VWOX01000011">
    <property type="protein sequence ID" value="KAA5540982.1"/>
    <property type="molecule type" value="Genomic_DNA"/>
</dbReference>
<evidence type="ECO:0000313" key="9">
    <source>
        <dbReference type="Proteomes" id="UP000324479"/>
    </source>
</evidence>
<dbReference type="PANTHER" id="PTHR30093">
    <property type="entry name" value="GENERAL SECRETION PATHWAY PROTEIN G"/>
    <property type="match status" value="1"/>
</dbReference>
<comment type="caution">
    <text evidence="8">The sequence shown here is derived from an EMBL/GenBank/DDBJ whole genome shotgun (WGS) entry which is preliminary data.</text>
</comment>
<evidence type="ECO:0000256" key="6">
    <source>
        <dbReference type="SAM" id="MobiDB-lite"/>
    </source>
</evidence>
<protein>
    <submittedName>
        <fullName evidence="8">DUF1559 domain-containing protein</fullName>
    </submittedName>
</protein>
<keyword evidence="4" id="KW-1133">Transmembrane helix</keyword>
<dbReference type="GO" id="GO:0016020">
    <property type="term" value="C:membrane"/>
    <property type="evidence" value="ECO:0007669"/>
    <property type="project" value="UniProtKB-SubCell"/>
</dbReference>
<comment type="subcellular location">
    <subcellularLocation>
        <location evidence="1">Membrane</location>
        <topology evidence="1">Single-pass membrane protein</topology>
    </subcellularLocation>
</comment>
<sequence length="620" mass="69017">MVPEPAAPEVVEEIGIPPIDERQPEEPLSDPERRKRSYDNLLKINEAILTYLQQNGHYPRAYQTTAGNVPTLSWRVELLPYLGYESLYKRFDKTRAWNMPPNKDLLQFIPDEYVSPERFDTKTNYLLPIDSAFIFGENRAIRPSMIDDGAANTIMLVEVNDQFAVNWTEPKDFDPQNPMQMSPYLGGLRSDGTFALWASGFPVLLESGLSDQQLFRAMSYNLSDAMQASDIHRPIAVQEAEADPVIQASLPDQLGDEQDPESALLAGVEVPPGIEEQQIEREPMPSPIALTAAQDKLRGIFLQDLQDADSEEDKAKLAAEFLKKSADMDSDPAGAFALQRAALRLAVDAGDARVLIQAIDQRVARFEVNSFRENLKWIQEYGEATASRDSTSVKADKLLQRSIPVIYAGIRENEFMRASAIARIAHRYTGMSRDEKVPRLLLRLRSQLGAANREYEQSVDDLEAYRVNPDNVAAGAAFGRFLCFIKGDWQTGLPLIAAADGGDLAEVARMDLRGARRASDQVAIGDAWWELSERAAGAYGQGAQDRAVLWYEKALEVLPESLDKIHVRNRLQEADDTDGRSPVALCVQLADELGIDLSQSLTSIAADGDRRMGNRDDDDD</sequence>
<evidence type="ECO:0000256" key="5">
    <source>
        <dbReference type="ARBA" id="ARBA00023136"/>
    </source>
</evidence>
<dbReference type="Pfam" id="PF07596">
    <property type="entry name" value="SBP_bac_10"/>
    <property type="match status" value="1"/>
</dbReference>
<dbReference type="Proteomes" id="UP000324479">
    <property type="component" value="Unassembled WGS sequence"/>
</dbReference>
<reference evidence="8 9" key="1">
    <citation type="submission" date="2019-08" db="EMBL/GenBank/DDBJ databases">
        <authorList>
            <person name="Dhanesh K."/>
            <person name="Kumar G."/>
            <person name="Sasikala C."/>
            <person name="Venkata Ramana C."/>
        </authorList>
    </citation>
    <scope>NUCLEOTIDE SEQUENCE [LARGE SCALE GENOMIC DNA]</scope>
    <source>
        <strain evidence="8 9">JC645</strain>
    </source>
</reference>
<evidence type="ECO:0000256" key="3">
    <source>
        <dbReference type="ARBA" id="ARBA00022692"/>
    </source>
</evidence>
<dbReference type="AlphaFoldDB" id="A0A5M6D3X8"/>
<evidence type="ECO:0000313" key="8">
    <source>
        <dbReference type="EMBL" id="KAA5540982.1"/>
    </source>
</evidence>
<evidence type="ECO:0000256" key="2">
    <source>
        <dbReference type="ARBA" id="ARBA00022481"/>
    </source>
</evidence>
<proteinExistence type="predicted"/>
<feature type="domain" description="DUF1559" evidence="7">
    <location>
        <begin position="33"/>
        <end position="179"/>
    </location>
</feature>
<gene>
    <name evidence="8" type="ORF">FYK55_18955</name>
</gene>
<keyword evidence="2" id="KW-0488">Methylation</keyword>
<keyword evidence="5" id="KW-0472">Membrane</keyword>
<dbReference type="PANTHER" id="PTHR30093:SF44">
    <property type="entry name" value="TYPE II SECRETION SYSTEM CORE PROTEIN G"/>
    <property type="match status" value="1"/>
</dbReference>
<keyword evidence="9" id="KW-1185">Reference proteome</keyword>
<evidence type="ECO:0000256" key="1">
    <source>
        <dbReference type="ARBA" id="ARBA00004167"/>
    </source>
</evidence>
<feature type="region of interest" description="Disordered" evidence="6">
    <location>
        <begin position="1"/>
        <end position="34"/>
    </location>
</feature>
<keyword evidence="3" id="KW-0812">Transmembrane</keyword>
<evidence type="ECO:0000259" key="7">
    <source>
        <dbReference type="Pfam" id="PF07596"/>
    </source>
</evidence>
<dbReference type="InterPro" id="IPR011453">
    <property type="entry name" value="DUF1559"/>
</dbReference>
<organism evidence="8 9">
    <name type="scientific">Roseiconus nitratireducens</name>
    <dbReference type="NCBI Taxonomy" id="2605748"/>
    <lineage>
        <taxon>Bacteria</taxon>
        <taxon>Pseudomonadati</taxon>
        <taxon>Planctomycetota</taxon>
        <taxon>Planctomycetia</taxon>
        <taxon>Pirellulales</taxon>
        <taxon>Pirellulaceae</taxon>
        <taxon>Roseiconus</taxon>
    </lineage>
</organism>
<evidence type="ECO:0000256" key="4">
    <source>
        <dbReference type="ARBA" id="ARBA00022989"/>
    </source>
</evidence>
<name>A0A5M6D3X8_9BACT</name>